<name>B9T201_RICCO</name>
<proteinExistence type="predicted"/>
<dbReference type="AlphaFoldDB" id="B9T201"/>
<gene>
    <name evidence="1" type="ORF">RCOM_0210120</name>
</gene>
<keyword evidence="2" id="KW-1185">Reference proteome</keyword>
<evidence type="ECO:0000313" key="1">
    <source>
        <dbReference type="EMBL" id="EEF30110.1"/>
    </source>
</evidence>
<dbReference type="Proteomes" id="UP000008311">
    <property type="component" value="Unassembled WGS sequence"/>
</dbReference>
<protein>
    <submittedName>
        <fullName evidence="1">Uncharacterized protein</fullName>
    </submittedName>
</protein>
<evidence type="ECO:0000313" key="2">
    <source>
        <dbReference type="Proteomes" id="UP000008311"/>
    </source>
</evidence>
<reference evidence="2" key="1">
    <citation type="journal article" date="2010" name="Nat. Biotechnol.">
        <title>Draft genome sequence of the oilseed species Ricinus communis.</title>
        <authorList>
            <person name="Chan A.P."/>
            <person name="Crabtree J."/>
            <person name="Zhao Q."/>
            <person name="Lorenzi H."/>
            <person name="Orvis J."/>
            <person name="Puiu D."/>
            <person name="Melake-Berhan A."/>
            <person name="Jones K.M."/>
            <person name="Redman J."/>
            <person name="Chen G."/>
            <person name="Cahoon E.B."/>
            <person name="Gedil M."/>
            <person name="Stanke M."/>
            <person name="Haas B.J."/>
            <person name="Wortman J.R."/>
            <person name="Fraser-Liggett C.M."/>
            <person name="Ravel J."/>
            <person name="Rabinowicz P.D."/>
        </authorList>
    </citation>
    <scope>NUCLEOTIDE SEQUENCE [LARGE SCALE GENOMIC DNA]</scope>
    <source>
        <strain evidence="2">cv. Hale</strain>
    </source>
</reference>
<sequence length="115" mass="12943">MGKNPKIEIKKWVRGKKSRRFCGIRSMASSSSSSASSKSLGCGYFEWYDDALSARVNEIINDLKLENKVLLAENKQLKAMDKGVASDLELDNKIGNIWREIKSLKRSTMDKAEKA</sequence>
<dbReference type="EMBL" id="EQ974366">
    <property type="protein sequence ID" value="EEF30110.1"/>
    <property type="molecule type" value="Genomic_DNA"/>
</dbReference>
<dbReference type="InParanoid" id="B9T201"/>
<accession>B9T201</accession>
<organism evidence="1 2">
    <name type="scientific">Ricinus communis</name>
    <name type="common">Castor bean</name>
    <dbReference type="NCBI Taxonomy" id="3988"/>
    <lineage>
        <taxon>Eukaryota</taxon>
        <taxon>Viridiplantae</taxon>
        <taxon>Streptophyta</taxon>
        <taxon>Embryophyta</taxon>
        <taxon>Tracheophyta</taxon>
        <taxon>Spermatophyta</taxon>
        <taxon>Magnoliopsida</taxon>
        <taxon>eudicotyledons</taxon>
        <taxon>Gunneridae</taxon>
        <taxon>Pentapetalae</taxon>
        <taxon>rosids</taxon>
        <taxon>fabids</taxon>
        <taxon>Malpighiales</taxon>
        <taxon>Euphorbiaceae</taxon>
        <taxon>Acalyphoideae</taxon>
        <taxon>Acalypheae</taxon>
        <taxon>Ricinus</taxon>
    </lineage>
</organism>